<evidence type="ECO:0000256" key="1">
    <source>
        <dbReference type="ARBA" id="ARBA00004651"/>
    </source>
</evidence>
<evidence type="ECO:0000256" key="5">
    <source>
        <dbReference type="ARBA" id="ARBA00023136"/>
    </source>
</evidence>
<feature type="domain" description="VTT" evidence="7">
    <location>
        <begin position="62"/>
        <end position="178"/>
    </location>
</feature>
<dbReference type="PANTHER" id="PTHR12677:SF59">
    <property type="entry name" value="GOLGI APPARATUS MEMBRANE PROTEIN TVP38-RELATED"/>
    <property type="match status" value="1"/>
</dbReference>
<dbReference type="Proteomes" id="UP000661691">
    <property type="component" value="Unassembled WGS sequence"/>
</dbReference>
<keyword evidence="2 6" id="KW-1003">Cell membrane</keyword>
<accession>A0A926NCX2</accession>
<dbReference type="InterPro" id="IPR015414">
    <property type="entry name" value="TMEM64"/>
</dbReference>
<keyword evidence="9" id="KW-1185">Reference proteome</keyword>
<evidence type="ECO:0000256" key="4">
    <source>
        <dbReference type="ARBA" id="ARBA00022989"/>
    </source>
</evidence>
<comment type="similarity">
    <text evidence="6">Belongs to the TVP38/TMEM64 family.</text>
</comment>
<dbReference type="RefSeq" id="WP_191142303.1">
    <property type="nucleotide sequence ID" value="NZ_JACXAH010000016.1"/>
</dbReference>
<keyword evidence="3 6" id="KW-0812">Transmembrane</keyword>
<feature type="transmembrane region" description="Helical" evidence="6">
    <location>
        <begin position="85"/>
        <end position="103"/>
    </location>
</feature>
<proteinExistence type="inferred from homology"/>
<reference evidence="8" key="1">
    <citation type="submission" date="2020-09" db="EMBL/GenBank/DDBJ databases">
        <title>A novel bacterium of genus Hazenella, isolated from South China Sea.</title>
        <authorList>
            <person name="Huang H."/>
            <person name="Mo K."/>
            <person name="Hu Y."/>
        </authorList>
    </citation>
    <scope>NUCLEOTIDE SEQUENCE</scope>
    <source>
        <strain evidence="8">IB182357</strain>
    </source>
</reference>
<dbReference type="PANTHER" id="PTHR12677">
    <property type="entry name" value="GOLGI APPARATUS MEMBRANE PROTEIN TVP38-RELATED"/>
    <property type="match status" value="1"/>
</dbReference>
<sequence>MKRNNLKLVIWLFIIGVGVFVLQYFDLTQFTPDKIQAFILSFGVWAPILYIFLYAVRPLFFFPALILTLTGGLTFGPFWGTLYDLIGASLGAYLAFGISRWLGRDTVRKLIGKRLQSFEAQADKYGFRTILFLRLVPLVPFDVINYGAGLTKIRFRDYAIATTIGIIPGAFAFNYLGSSLHHIFSPTFFVAVGFVVLLSITPLIYKKWRTKKNEDE</sequence>
<organism evidence="8 9">
    <name type="scientific">Polycladospora coralii</name>
    <dbReference type="NCBI Taxonomy" id="2771432"/>
    <lineage>
        <taxon>Bacteria</taxon>
        <taxon>Bacillati</taxon>
        <taxon>Bacillota</taxon>
        <taxon>Bacilli</taxon>
        <taxon>Bacillales</taxon>
        <taxon>Thermoactinomycetaceae</taxon>
        <taxon>Polycladospora</taxon>
    </lineage>
</organism>
<evidence type="ECO:0000313" key="9">
    <source>
        <dbReference type="Proteomes" id="UP000661691"/>
    </source>
</evidence>
<dbReference type="AlphaFoldDB" id="A0A926NCX2"/>
<evidence type="ECO:0000256" key="2">
    <source>
        <dbReference type="ARBA" id="ARBA00022475"/>
    </source>
</evidence>
<feature type="transmembrane region" description="Helical" evidence="6">
    <location>
        <begin position="37"/>
        <end position="53"/>
    </location>
</feature>
<comment type="subcellular location">
    <subcellularLocation>
        <location evidence="1 6">Cell membrane</location>
        <topology evidence="1 6">Multi-pass membrane protein</topology>
    </subcellularLocation>
</comment>
<name>A0A926NCX2_9BACL</name>
<dbReference type="EMBL" id="JACXAH010000016">
    <property type="protein sequence ID" value="MBD1373070.1"/>
    <property type="molecule type" value="Genomic_DNA"/>
</dbReference>
<evidence type="ECO:0000256" key="3">
    <source>
        <dbReference type="ARBA" id="ARBA00022692"/>
    </source>
</evidence>
<dbReference type="GO" id="GO:0005886">
    <property type="term" value="C:plasma membrane"/>
    <property type="evidence" value="ECO:0007669"/>
    <property type="project" value="UniProtKB-SubCell"/>
</dbReference>
<keyword evidence="4 6" id="KW-1133">Transmembrane helix</keyword>
<evidence type="ECO:0000259" key="7">
    <source>
        <dbReference type="Pfam" id="PF09335"/>
    </source>
</evidence>
<comment type="caution">
    <text evidence="8">The sequence shown here is derived from an EMBL/GenBank/DDBJ whole genome shotgun (WGS) entry which is preliminary data.</text>
</comment>
<feature type="transmembrane region" description="Helical" evidence="6">
    <location>
        <begin position="158"/>
        <end position="177"/>
    </location>
</feature>
<evidence type="ECO:0000256" key="6">
    <source>
        <dbReference type="RuleBase" id="RU366058"/>
    </source>
</evidence>
<dbReference type="Pfam" id="PF09335">
    <property type="entry name" value="VTT_dom"/>
    <property type="match status" value="1"/>
</dbReference>
<gene>
    <name evidence="8" type="ORF">IC620_11970</name>
</gene>
<protein>
    <recommendedName>
        <fullName evidence="6">TVP38/TMEM64 family membrane protein</fullName>
    </recommendedName>
</protein>
<evidence type="ECO:0000313" key="8">
    <source>
        <dbReference type="EMBL" id="MBD1373070.1"/>
    </source>
</evidence>
<feature type="transmembrane region" description="Helical" evidence="6">
    <location>
        <begin position="183"/>
        <end position="205"/>
    </location>
</feature>
<keyword evidence="5 6" id="KW-0472">Membrane</keyword>
<dbReference type="InterPro" id="IPR032816">
    <property type="entry name" value="VTT_dom"/>
</dbReference>
<feature type="transmembrane region" description="Helical" evidence="6">
    <location>
        <begin position="7"/>
        <end position="25"/>
    </location>
</feature>
<feature type="transmembrane region" description="Helical" evidence="6">
    <location>
        <begin position="60"/>
        <end position="79"/>
    </location>
</feature>